<feature type="transmembrane region" description="Helical" evidence="6">
    <location>
        <begin position="94"/>
        <end position="115"/>
    </location>
</feature>
<accession>A0ABQ8WIM1</accession>
<evidence type="ECO:0000256" key="4">
    <source>
        <dbReference type="ARBA" id="ARBA00022989"/>
    </source>
</evidence>
<evidence type="ECO:0000256" key="5">
    <source>
        <dbReference type="ARBA" id="ARBA00023136"/>
    </source>
</evidence>
<comment type="subcellular location">
    <subcellularLocation>
        <location evidence="1">Membrane</location>
        <topology evidence="1">Multi-pass membrane protein</topology>
    </subcellularLocation>
</comment>
<keyword evidence="5 6" id="KW-0472">Membrane</keyword>
<comment type="caution">
    <text evidence="7">The sequence shown here is derived from an EMBL/GenBank/DDBJ whole genome shotgun (WGS) entry which is preliminary data.</text>
</comment>
<name>A0ABQ8WIM1_PENCH</name>
<dbReference type="InterPro" id="IPR007248">
    <property type="entry name" value="Mpv17_PMP22"/>
</dbReference>
<keyword evidence="8" id="KW-1185">Reference proteome</keyword>
<evidence type="ECO:0000256" key="6">
    <source>
        <dbReference type="RuleBase" id="RU363053"/>
    </source>
</evidence>
<evidence type="ECO:0000256" key="1">
    <source>
        <dbReference type="ARBA" id="ARBA00004141"/>
    </source>
</evidence>
<evidence type="ECO:0000313" key="7">
    <source>
        <dbReference type="EMBL" id="KAJ5268916.1"/>
    </source>
</evidence>
<gene>
    <name evidence="7" type="ORF">N7505_004674</name>
</gene>
<dbReference type="PANTHER" id="PTHR11266:SF93">
    <property type="entry name" value="INTEGRAL MEMBRANE PROTEIN 25D9-6"/>
    <property type="match status" value="1"/>
</dbReference>
<evidence type="ECO:0008006" key="9">
    <source>
        <dbReference type="Google" id="ProtNLM"/>
    </source>
</evidence>
<dbReference type="EMBL" id="JAPVEB010000003">
    <property type="protein sequence ID" value="KAJ5268916.1"/>
    <property type="molecule type" value="Genomic_DNA"/>
</dbReference>
<proteinExistence type="inferred from homology"/>
<reference evidence="7 8" key="1">
    <citation type="journal article" date="2023" name="IMA Fungus">
        <title>Comparative genomic study of the Penicillium genus elucidates a diverse pangenome and 15 lateral gene transfer events.</title>
        <authorList>
            <person name="Petersen C."/>
            <person name="Sorensen T."/>
            <person name="Nielsen M.R."/>
            <person name="Sondergaard T.E."/>
            <person name="Sorensen J.L."/>
            <person name="Fitzpatrick D.A."/>
            <person name="Frisvad J.C."/>
            <person name="Nielsen K.L."/>
        </authorList>
    </citation>
    <scope>NUCLEOTIDE SEQUENCE [LARGE SCALE GENOMIC DNA]</scope>
    <source>
        <strain evidence="7 8">IBT 3361</strain>
    </source>
</reference>
<evidence type="ECO:0000256" key="2">
    <source>
        <dbReference type="ARBA" id="ARBA00006824"/>
    </source>
</evidence>
<protein>
    <recommendedName>
        <fullName evidence="9">PXMP2/4 family protein</fullName>
    </recommendedName>
</protein>
<keyword evidence="4 6" id="KW-1133">Transmembrane helix</keyword>
<organism evidence="7 8">
    <name type="scientific">Penicillium chrysogenum</name>
    <name type="common">Penicillium notatum</name>
    <dbReference type="NCBI Taxonomy" id="5076"/>
    <lineage>
        <taxon>Eukaryota</taxon>
        <taxon>Fungi</taxon>
        <taxon>Dikarya</taxon>
        <taxon>Ascomycota</taxon>
        <taxon>Pezizomycotina</taxon>
        <taxon>Eurotiomycetes</taxon>
        <taxon>Eurotiomycetidae</taxon>
        <taxon>Eurotiales</taxon>
        <taxon>Aspergillaceae</taxon>
        <taxon>Penicillium</taxon>
        <taxon>Penicillium chrysogenum species complex</taxon>
    </lineage>
</organism>
<dbReference type="Proteomes" id="UP001220256">
    <property type="component" value="Unassembled WGS sequence"/>
</dbReference>
<feature type="transmembrane region" description="Helical" evidence="6">
    <location>
        <begin position="187"/>
        <end position="206"/>
    </location>
</feature>
<comment type="similarity">
    <text evidence="2 6">Belongs to the peroxisomal membrane protein PXMP2/4 family.</text>
</comment>
<feature type="transmembrane region" description="Helical" evidence="6">
    <location>
        <begin position="127"/>
        <end position="150"/>
    </location>
</feature>
<keyword evidence="3 6" id="KW-0812">Transmembrane</keyword>
<dbReference type="PANTHER" id="PTHR11266">
    <property type="entry name" value="PEROXISOMAL MEMBRANE PROTEIN 2, PXMP2 MPV17"/>
    <property type="match status" value="1"/>
</dbReference>
<evidence type="ECO:0000313" key="8">
    <source>
        <dbReference type="Proteomes" id="UP001220256"/>
    </source>
</evidence>
<dbReference type="Pfam" id="PF04117">
    <property type="entry name" value="Mpv17_PMP22"/>
    <property type="match status" value="1"/>
</dbReference>
<evidence type="ECO:0000256" key="3">
    <source>
        <dbReference type="ARBA" id="ARBA00022692"/>
    </source>
</evidence>
<sequence>MSVKFQEEAVRTVTGGGKSEDLVHRVGERLTGGKTANGYLQAYLLQLQKNPLRTKMLTSGVLSGLQELLASWIAHDVGKHGHYFSSRIPKMSLYGMFVAAPLGHVLIGILQKIFAGRTSLKAKILQILVSNLIISPIQNSVYLTSMAVIAGARNIHQIRATVKAGFMPVMKVSWVTSPLSSSPEHTWVPFFNIVGFFIGTYVNTHTKKKRLEALRKRYDQRRDPGYEKRDFP</sequence>